<dbReference type="PANTHER" id="PTHR12817">
    <property type="entry name" value="TRAFFICKING PROTEIN PARTICLE COMPLEX SUBUNIT 6B"/>
    <property type="match status" value="1"/>
</dbReference>
<comment type="caution">
    <text evidence="3">The sequence shown here is derived from an EMBL/GenBank/DDBJ whole genome shotgun (WGS) entry which is preliminary data.</text>
</comment>
<dbReference type="CDD" id="cd14944">
    <property type="entry name" value="TRAPPC6A_Trs33"/>
    <property type="match status" value="1"/>
</dbReference>
<comment type="similarity">
    <text evidence="1">Belongs to the TRAPP small subunits family. BET3 subfamily.</text>
</comment>
<dbReference type="InParanoid" id="A0A1V8SZW2"/>
<organism evidence="3 4">
    <name type="scientific">Cryoendolithus antarcticus</name>
    <dbReference type="NCBI Taxonomy" id="1507870"/>
    <lineage>
        <taxon>Eukaryota</taxon>
        <taxon>Fungi</taxon>
        <taxon>Dikarya</taxon>
        <taxon>Ascomycota</taxon>
        <taxon>Pezizomycotina</taxon>
        <taxon>Dothideomycetes</taxon>
        <taxon>Dothideomycetidae</taxon>
        <taxon>Cladosporiales</taxon>
        <taxon>Cladosporiaceae</taxon>
        <taxon>Cryoendolithus</taxon>
    </lineage>
</organism>
<dbReference type="SUPFAM" id="SSF111126">
    <property type="entry name" value="Ligand-binding domain in the NO signalling and Golgi transport"/>
    <property type="match status" value="1"/>
</dbReference>
<evidence type="ECO:0000256" key="1">
    <source>
        <dbReference type="ARBA" id="ARBA00006218"/>
    </source>
</evidence>
<name>A0A1V8SZW2_9PEZI</name>
<dbReference type="EMBL" id="NAJO01000021">
    <property type="protein sequence ID" value="OQO04705.1"/>
    <property type="molecule type" value="Genomic_DNA"/>
</dbReference>
<keyword evidence="4" id="KW-1185">Reference proteome</keyword>
<evidence type="ECO:0000313" key="3">
    <source>
        <dbReference type="EMBL" id="OQO04705.1"/>
    </source>
</evidence>
<evidence type="ECO:0000313" key="4">
    <source>
        <dbReference type="Proteomes" id="UP000192596"/>
    </source>
</evidence>
<dbReference type="GO" id="GO:0030008">
    <property type="term" value="C:TRAPP complex"/>
    <property type="evidence" value="ECO:0007669"/>
    <property type="project" value="TreeGrafter"/>
</dbReference>
<dbReference type="Gene3D" id="3.30.1380.20">
    <property type="entry name" value="Trafficking protein particle complex subunit 3"/>
    <property type="match status" value="1"/>
</dbReference>
<feature type="region of interest" description="Disordered" evidence="2">
    <location>
        <begin position="54"/>
        <end position="86"/>
    </location>
</feature>
<dbReference type="STRING" id="1507870.A0A1V8SZW2"/>
<dbReference type="InterPro" id="IPR037992">
    <property type="entry name" value="TRAPPC6/Trs33"/>
</dbReference>
<evidence type="ECO:0000256" key="2">
    <source>
        <dbReference type="SAM" id="MobiDB-lite"/>
    </source>
</evidence>
<dbReference type="GO" id="GO:0005802">
    <property type="term" value="C:trans-Golgi network"/>
    <property type="evidence" value="ECO:0007669"/>
    <property type="project" value="TreeGrafter"/>
</dbReference>
<proteinExistence type="inferred from homology"/>
<dbReference type="OrthoDB" id="941624at2759"/>
<dbReference type="GO" id="GO:0006888">
    <property type="term" value="P:endoplasmic reticulum to Golgi vesicle-mediated transport"/>
    <property type="evidence" value="ECO:0007669"/>
    <property type="project" value="TreeGrafter"/>
</dbReference>
<sequence>MSRALQSEPIPPPDPLIATSCFDFLLIELVPLAQRITDKIHARDKVLKEELDRSLNIHRSVPPPSSTTEPPMKPDGSTTGAPSTAAGLDDETREALYFRLNNMGYRVGQGLAERFSTNRPRPVTPLETIKFICKDLWPLLFRKQIDNLKTNHRGIFVLTDVRFQPLSRVSVDRRAGPRAAEELVRRAQVYLVFPAGAIRGALSALGIEATVQGETTEIPTATFQIKTKGAKA</sequence>
<dbReference type="Proteomes" id="UP000192596">
    <property type="component" value="Unassembled WGS sequence"/>
</dbReference>
<accession>A0A1V8SZW2</accession>
<dbReference type="InterPro" id="IPR024096">
    <property type="entry name" value="NO_sig/Golgi_transp_ligand-bd"/>
</dbReference>
<dbReference type="GO" id="GO:0005801">
    <property type="term" value="C:cis-Golgi network"/>
    <property type="evidence" value="ECO:0007669"/>
    <property type="project" value="TreeGrafter"/>
</dbReference>
<gene>
    <name evidence="3" type="ORF">B0A48_09628</name>
</gene>
<dbReference type="InterPro" id="IPR007194">
    <property type="entry name" value="TRAPP_component"/>
</dbReference>
<dbReference type="PANTHER" id="PTHR12817:SF0">
    <property type="entry name" value="GEO08327P1"/>
    <property type="match status" value="1"/>
</dbReference>
<dbReference type="AlphaFoldDB" id="A0A1V8SZW2"/>
<dbReference type="Pfam" id="PF04051">
    <property type="entry name" value="TRAPP"/>
    <property type="match status" value="1"/>
</dbReference>
<protein>
    <recommendedName>
        <fullName evidence="5">Trafficking protein particle complex subunit 6B</fullName>
    </recommendedName>
</protein>
<reference evidence="4" key="1">
    <citation type="submission" date="2017-03" db="EMBL/GenBank/DDBJ databases">
        <title>Genomes of endolithic fungi from Antarctica.</title>
        <authorList>
            <person name="Coleine C."/>
            <person name="Masonjones S."/>
            <person name="Stajich J.E."/>
        </authorList>
    </citation>
    <scope>NUCLEOTIDE SEQUENCE [LARGE SCALE GENOMIC DNA]</scope>
    <source>
        <strain evidence="4">CCFEE 5527</strain>
    </source>
</reference>
<evidence type="ECO:0008006" key="5">
    <source>
        <dbReference type="Google" id="ProtNLM"/>
    </source>
</evidence>